<evidence type="ECO:0000313" key="2">
    <source>
        <dbReference type="Proteomes" id="UP001370490"/>
    </source>
</evidence>
<organism evidence="1 2">
    <name type="scientific">Dillenia turbinata</name>
    <dbReference type="NCBI Taxonomy" id="194707"/>
    <lineage>
        <taxon>Eukaryota</taxon>
        <taxon>Viridiplantae</taxon>
        <taxon>Streptophyta</taxon>
        <taxon>Embryophyta</taxon>
        <taxon>Tracheophyta</taxon>
        <taxon>Spermatophyta</taxon>
        <taxon>Magnoliopsida</taxon>
        <taxon>eudicotyledons</taxon>
        <taxon>Gunneridae</taxon>
        <taxon>Pentapetalae</taxon>
        <taxon>Dilleniales</taxon>
        <taxon>Dilleniaceae</taxon>
        <taxon>Dillenia</taxon>
    </lineage>
</organism>
<sequence length="81" mass="9385">MLRVICFAFVIYDFTPVGSRSYVPVIVLLRGVDYSSVGKKDRQKPSLRRTYSEEIMDFEEYNSTKYLLDLSRHKQLALGSS</sequence>
<comment type="caution">
    <text evidence="1">The sequence shown here is derived from an EMBL/GenBank/DDBJ whole genome shotgun (WGS) entry which is preliminary data.</text>
</comment>
<dbReference type="Proteomes" id="UP001370490">
    <property type="component" value="Unassembled WGS sequence"/>
</dbReference>
<keyword evidence="2" id="KW-1185">Reference proteome</keyword>
<reference evidence="1 2" key="1">
    <citation type="submission" date="2023-12" db="EMBL/GenBank/DDBJ databases">
        <title>A high-quality genome assembly for Dillenia turbinata (Dilleniales).</title>
        <authorList>
            <person name="Chanderbali A."/>
        </authorList>
    </citation>
    <scope>NUCLEOTIDE SEQUENCE [LARGE SCALE GENOMIC DNA]</scope>
    <source>
        <strain evidence="1">LSX21</strain>
        <tissue evidence="1">Leaf</tissue>
    </source>
</reference>
<name>A0AAN8UCN0_9MAGN</name>
<protein>
    <submittedName>
        <fullName evidence="1">Uncharacterized protein</fullName>
    </submittedName>
</protein>
<proteinExistence type="predicted"/>
<gene>
    <name evidence="1" type="ORF">RJ641_023592</name>
</gene>
<evidence type="ECO:0000313" key="1">
    <source>
        <dbReference type="EMBL" id="KAK6911499.1"/>
    </source>
</evidence>
<dbReference type="EMBL" id="JBAMMX010000028">
    <property type="protein sequence ID" value="KAK6911499.1"/>
    <property type="molecule type" value="Genomic_DNA"/>
</dbReference>
<dbReference type="AlphaFoldDB" id="A0AAN8UCN0"/>
<accession>A0AAN8UCN0</accession>